<name>A0AA88AL91_FICCA</name>
<gene>
    <name evidence="2" type="ORF">TIFTF001_023607</name>
</gene>
<comment type="caution">
    <text evidence="2">The sequence shown here is derived from an EMBL/GenBank/DDBJ whole genome shotgun (WGS) entry which is preliminary data.</text>
</comment>
<dbReference type="AlphaFoldDB" id="A0AA88AL91"/>
<evidence type="ECO:0000313" key="2">
    <source>
        <dbReference type="EMBL" id="GMN54485.1"/>
    </source>
</evidence>
<feature type="region of interest" description="Disordered" evidence="1">
    <location>
        <begin position="48"/>
        <end position="74"/>
    </location>
</feature>
<proteinExistence type="predicted"/>
<protein>
    <submittedName>
        <fullName evidence="2">Uncharacterized protein</fullName>
    </submittedName>
</protein>
<organism evidence="2 3">
    <name type="scientific">Ficus carica</name>
    <name type="common">Common fig</name>
    <dbReference type="NCBI Taxonomy" id="3494"/>
    <lineage>
        <taxon>Eukaryota</taxon>
        <taxon>Viridiplantae</taxon>
        <taxon>Streptophyta</taxon>
        <taxon>Embryophyta</taxon>
        <taxon>Tracheophyta</taxon>
        <taxon>Spermatophyta</taxon>
        <taxon>Magnoliopsida</taxon>
        <taxon>eudicotyledons</taxon>
        <taxon>Gunneridae</taxon>
        <taxon>Pentapetalae</taxon>
        <taxon>rosids</taxon>
        <taxon>fabids</taxon>
        <taxon>Rosales</taxon>
        <taxon>Moraceae</taxon>
        <taxon>Ficeae</taxon>
        <taxon>Ficus</taxon>
    </lineage>
</organism>
<evidence type="ECO:0000256" key="1">
    <source>
        <dbReference type="SAM" id="MobiDB-lite"/>
    </source>
</evidence>
<dbReference type="Gramene" id="FCD_00012182-RA">
    <property type="protein sequence ID" value="FCD_00012182-RA:cds"/>
    <property type="gene ID" value="FCD_00012182"/>
</dbReference>
<keyword evidence="3" id="KW-1185">Reference proteome</keyword>
<reference evidence="2" key="1">
    <citation type="submission" date="2023-07" db="EMBL/GenBank/DDBJ databases">
        <title>draft genome sequence of fig (Ficus carica).</title>
        <authorList>
            <person name="Takahashi T."/>
            <person name="Nishimura K."/>
        </authorList>
    </citation>
    <scope>NUCLEOTIDE SEQUENCE</scope>
</reference>
<feature type="region of interest" description="Disordered" evidence="1">
    <location>
        <begin position="1"/>
        <end position="24"/>
    </location>
</feature>
<dbReference type="Proteomes" id="UP001187192">
    <property type="component" value="Unassembled WGS sequence"/>
</dbReference>
<accession>A0AA88AL91</accession>
<feature type="compositionally biased region" description="Pro residues" evidence="1">
    <location>
        <begin position="12"/>
        <end position="21"/>
    </location>
</feature>
<sequence>MALPAGRHNPPKKSPAEPPRPQTTLLRLRRRDLLLLLLIPLHHFPPPRAVPAQGGNWRHKLPPLRGSIDTSRDRFARTRCSVRRRRFASLAAIQQPPLRVVAGAGPGAAAAAAVGAVAAGGH</sequence>
<dbReference type="EMBL" id="BTGU01000051">
    <property type="protein sequence ID" value="GMN54485.1"/>
    <property type="molecule type" value="Genomic_DNA"/>
</dbReference>
<evidence type="ECO:0000313" key="3">
    <source>
        <dbReference type="Proteomes" id="UP001187192"/>
    </source>
</evidence>